<sequence length="173" mass="18721">MGSWSSCPSRLAPSCSATTTPTTGPRCHRVGVTALQDEPRLSDLINAKCRSWPQISAEEVPGHDYQGSQPSPSSCASQGIGLGLDGLLPVTSGVARQRRLSFTRRSLTTLGKGTQARLNVMRAITALTPAPPFSVLHLYYVQSCGAPWWIIAPRHHRRSPPSQVRLEVLQNTP</sequence>
<gene>
    <name evidence="2" type="ORF">GWK47_016147</name>
</gene>
<organism evidence="2 3">
    <name type="scientific">Chionoecetes opilio</name>
    <name type="common">Atlantic snow crab</name>
    <name type="synonym">Cancer opilio</name>
    <dbReference type="NCBI Taxonomy" id="41210"/>
    <lineage>
        <taxon>Eukaryota</taxon>
        <taxon>Metazoa</taxon>
        <taxon>Ecdysozoa</taxon>
        <taxon>Arthropoda</taxon>
        <taxon>Crustacea</taxon>
        <taxon>Multicrustacea</taxon>
        <taxon>Malacostraca</taxon>
        <taxon>Eumalacostraca</taxon>
        <taxon>Eucarida</taxon>
        <taxon>Decapoda</taxon>
        <taxon>Pleocyemata</taxon>
        <taxon>Brachyura</taxon>
        <taxon>Eubrachyura</taxon>
        <taxon>Majoidea</taxon>
        <taxon>Majidae</taxon>
        <taxon>Chionoecetes</taxon>
    </lineage>
</organism>
<evidence type="ECO:0000313" key="3">
    <source>
        <dbReference type="Proteomes" id="UP000770661"/>
    </source>
</evidence>
<dbReference type="AlphaFoldDB" id="A0A8J4XUT1"/>
<name>A0A8J4XUT1_CHIOP</name>
<proteinExistence type="predicted"/>
<evidence type="ECO:0000313" key="2">
    <source>
        <dbReference type="EMBL" id="KAG0713484.1"/>
    </source>
</evidence>
<reference evidence="2" key="1">
    <citation type="submission" date="2020-07" db="EMBL/GenBank/DDBJ databases">
        <title>The High-quality genome of the commercially important snow crab, Chionoecetes opilio.</title>
        <authorList>
            <person name="Jeong J.-H."/>
            <person name="Ryu S."/>
        </authorList>
    </citation>
    <scope>NUCLEOTIDE SEQUENCE</scope>
    <source>
        <strain evidence="2">MADBK_172401_WGS</strain>
        <tissue evidence="2">Digestive gland</tissue>
    </source>
</reference>
<keyword evidence="3" id="KW-1185">Reference proteome</keyword>
<evidence type="ECO:0000256" key="1">
    <source>
        <dbReference type="SAM" id="MobiDB-lite"/>
    </source>
</evidence>
<accession>A0A8J4XUT1</accession>
<dbReference type="EMBL" id="JACEEZ010021444">
    <property type="protein sequence ID" value="KAG0713484.1"/>
    <property type="molecule type" value="Genomic_DNA"/>
</dbReference>
<comment type="caution">
    <text evidence="2">The sequence shown here is derived from an EMBL/GenBank/DDBJ whole genome shotgun (WGS) entry which is preliminary data.</text>
</comment>
<protein>
    <submittedName>
        <fullName evidence="2">Uncharacterized protein</fullName>
    </submittedName>
</protein>
<dbReference type="Proteomes" id="UP000770661">
    <property type="component" value="Unassembled WGS sequence"/>
</dbReference>
<feature type="region of interest" description="Disordered" evidence="1">
    <location>
        <begin position="1"/>
        <end position="24"/>
    </location>
</feature>